<feature type="chain" id="PRO_5047350029" evidence="2">
    <location>
        <begin position="20"/>
        <end position="102"/>
    </location>
</feature>
<sequence>MYRPAAALLLLLPCWYSHAGCEVATDGGDTVTLVVKSGGCFRSPEQKQAFAAQLKEAVGAMNRESGGGLHRKSTAEQLNGFGDLKRQARNLSPAPPVYYGQR</sequence>
<comment type="caution">
    <text evidence="3">The sequence shown here is derived from an EMBL/GenBank/DDBJ whole genome shotgun (WGS) entry which is preliminary data.</text>
</comment>
<feature type="signal peptide" evidence="2">
    <location>
        <begin position="1"/>
        <end position="19"/>
    </location>
</feature>
<dbReference type="EMBL" id="FXUL01000013">
    <property type="protein sequence ID" value="SMP68217.1"/>
    <property type="molecule type" value="Genomic_DNA"/>
</dbReference>
<evidence type="ECO:0000256" key="2">
    <source>
        <dbReference type="SAM" id="SignalP"/>
    </source>
</evidence>
<evidence type="ECO:0000313" key="4">
    <source>
        <dbReference type="Proteomes" id="UP001158049"/>
    </source>
</evidence>
<accession>A0ABY1QEC6</accession>
<keyword evidence="4" id="KW-1185">Reference proteome</keyword>
<gene>
    <name evidence="3" type="ORF">SAMN06295970_113121</name>
</gene>
<reference evidence="3 4" key="1">
    <citation type="submission" date="2017-05" db="EMBL/GenBank/DDBJ databases">
        <authorList>
            <person name="Varghese N."/>
            <person name="Submissions S."/>
        </authorList>
    </citation>
    <scope>NUCLEOTIDE SEQUENCE [LARGE SCALE GENOMIC DNA]</scope>
    <source>
        <strain evidence="3 4">DSM 26001</strain>
    </source>
</reference>
<organism evidence="3 4">
    <name type="scientific">Noviherbaspirillum suwonense</name>
    <dbReference type="NCBI Taxonomy" id="1224511"/>
    <lineage>
        <taxon>Bacteria</taxon>
        <taxon>Pseudomonadati</taxon>
        <taxon>Pseudomonadota</taxon>
        <taxon>Betaproteobacteria</taxon>
        <taxon>Burkholderiales</taxon>
        <taxon>Oxalobacteraceae</taxon>
        <taxon>Noviherbaspirillum</taxon>
    </lineage>
</organism>
<name>A0ABY1QEC6_9BURK</name>
<evidence type="ECO:0000256" key="1">
    <source>
        <dbReference type="SAM" id="MobiDB-lite"/>
    </source>
</evidence>
<feature type="region of interest" description="Disordered" evidence="1">
    <location>
        <begin position="82"/>
        <end position="102"/>
    </location>
</feature>
<dbReference type="Proteomes" id="UP001158049">
    <property type="component" value="Unassembled WGS sequence"/>
</dbReference>
<keyword evidence="2" id="KW-0732">Signal</keyword>
<evidence type="ECO:0000313" key="3">
    <source>
        <dbReference type="EMBL" id="SMP68217.1"/>
    </source>
</evidence>
<dbReference type="RefSeq" id="WP_283443471.1">
    <property type="nucleotide sequence ID" value="NZ_FXUL01000013.1"/>
</dbReference>
<proteinExistence type="predicted"/>
<protein>
    <submittedName>
        <fullName evidence="3">Uncharacterized protein</fullName>
    </submittedName>
</protein>